<proteinExistence type="predicted"/>
<dbReference type="OrthoDB" id="154740at2157"/>
<evidence type="ECO:0000313" key="4">
    <source>
        <dbReference type="Proteomes" id="UP000199320"/>
    </source>
</evidence>
<organism evidence="2 5">
    <name type="scientific">Natrinema hispanicum</name>
    <dbReference type="NCBI Taxonomy" id="392421"/>
    <lineage>
        <taxon>Archaea</taxon>
        <taxon>Methanobacteriati</taxon>
        <taxon>Methanobacteriota</taxon>
        <taxon>Stenosarchaea group</taxon>
        <taxon>Halobacteria</taxon>
        <taxon>Halobacteriales</taxon>
        <taxon>Natrialbaceae</taxon>
        <taxon>Natrinema</taxon>
    </lineage>
</organism>
<evidence type="ECO:0000313" key="2">
    <source>
        <dbReference type="EMBL" id="SDC37963.1"/>
    </source>
</evidence>
<name>A0A1G6L4B5_9EURY</name>
<feature type="transmembrane region" description="Helical" evidence="1">
    <location>
        <begin position="6"/>
        <end position="23"/>
    </location>
</feature>
<sequence>MDPQAFVVATLVAHVGLALFVTGHARLTETEAGKWPFVTLAFGLAGVAAYFFYDESSDAGAI</sequence>
<reference evidence="3" key="1">
    <citation type="submission" date="2016-10" db="EMBL/GenBank/DDBJ databases">
        <authorList>
            <person name="de Groot N.N."/>
        </authorList>
    </citation>
    <scope>NUCLEOTIDE SEQUENCE [LARGE SCALE GENOMIC DNA]</scope>
    <source>
        <strain evidence="3">CDM_6</strain>
    </source>
</reference>
<keyword evidence="1" id="KW-0812">Transmembrane</keyword>
<dbReference type="EMBL" id="FMZP01000003">
    <property type="protein sequence ID" value="SDC37963.1"/>
    <property type="molecule type" value="Genomic_DNA"/>
</dbReference>
<evidence type="ECO:0000313" key="3">
    <source>
        <dbReference type="EMBL" id="SET02574.1"/>
    </source>
</evidence>
<dbReference type="RefSeq" id="WP_092930425.1">
    <property type="nucleotide sequence ID" value="NZ_FMZP01000003.1"/>
</dbReference>
<dbReference type="EMBL" id="FOIC01000003">
    <property type="protein sequence ID" value="SET02574.1"/>
    <property type="molecule type" value="Genomic_DNA"/>
</dbReference>
<dbReference type="AlphaFoldDB" id="A0A1G6L4B5"/>
<evidence type="ECO:0000256" key="1">
    <source>
        <dbReference type="SAM" id="Phobius"/>
    </source>
</evidence>
<gene>
    <name evidence="3" type="ORF">SAMN04488694_103125</name>
    <name evidence="2" type="ORF">SAMN05192552_1003183</name>
</gene>
<protein>
    <submittedName>
        <fullName evidence="2">Uncharacterized protein</fullName>
    </submittedName>
</protein>
<evidence type="ECO:0000313" key="5">
    <source>
        <dbReference type="Proteomes" id="UP000324021"/>
    </source>
</evidence>
<keyword evidence="1" id="KW-1133">Transmembrane helix</keyword>
<accession>A0A1G6L4B5</accession>
<keyword evidence="4" id="KW-1185">Reference proteome</keyword>
<feature type="transmembrane region" description="Helical" evidence="1">
    <location>
        <begin position="35"/>
        <end position="53"/>
    </location>
</feature>
<dbReference type="Proteomes" id="UP000324021">
    <property type="component" value="Unassembled WGS sequence"/>
</dbReference>
<dbReference type="Proteomes" id="UP000199320">
    <property type="component" value="Unassembled WGS sequence"/>
</dbReference>
<keyword evidence="1" id="KW-0472">Membrane</keyword>
<reference evidence="4 5" key="2">
    <citation type="submission" date="2016-10" db="EMBL/GenBank/DDBJ databases">
        <authorList>
            <person name="Varghese N."/>
            <person name="Submissions S."/>
        </authorList>
    </citation>
    <scope>NUCLEOTIDE SEQUENCE [LARGE SCALE GENOMIC DNA]</scope>
    <source>
        <strain evidence="2 5">CDM_1</strain>
        <strain evidence="4">CDM_6</strain>
    </source>
</reference>